<dbReference type="AlphaFoldDB" id="S8BG07"/>
<gene>
    <name evidence="1" type="ORF">PDE_09009</name>
</gene>
<dbReference type="HOGENOM" id="CLU_1332335_0_0_1"/>
<dbReference type="Proteomes" id="UP000019376">
    <property type="component" value="Unassembled WGS sequence"/>
</dbReference>
<accession>S8BG07</accession>
<reference evidence="1 2" key="1">
    <citation type="journal article" date="2013" name="PLoS ONE">
        <title>Genomic and secretomic analyses reveal unique features of the lignocellulolytic enzyme system of Penicillium decumbens.</title>
        <authorList>
            <person name="Liu G."/>
            <person name="Zhang L."/>
            <person name="Wei X."/>
            <person name="Zou G."/>
            <person name="Qin Y."/>
            <person name="Ma L."/>
            <person name="Li J."/>
            <person name="Zheng H."/>
            <person name="Wang S."/>
            <person name="Wang C."/>
            <person name="Xun L."/>
            <person name="Zhao G.-P."/>
            <person name="Zhou Z."/>
            <person name="Qu Y."/>
        </authorList>
    </citation>
    <scope>NUCLEOTIDE SEQUENCE [LARGE SCALE GENOMIC DNA]</scope>
    <source>
        <strain evidence="2">114-2 / CGMCC 5302</strain>
    </source>
</reference>
<evidence type="ECO:0000313" key="2">
    <source>
        <dbReference type="Proteomes" id="UP000019376"/>
    </source>
</evidence>
<organism evidence="1 2">
    <name type="scientific">Penicillium oxalicum (strain 114-2 / CGMCC 5302)</name>
    <name type="common">Penicillium decumbens</name>
    <dbReference type="NCBI Taxonomy" id="933388"/>
    <lineage>
        <taxon>Eukaryota</taxon>
        <taxon>Fungi</taxon>
        <taxon>Dikarya</taxon>
        <taxon>Ascomycota</taxon>
        <taxon>Pezizomycotina</taxon>
        <taxon>Eurotiomycetes</taxon>
        <taxon>Eurotiomycetidae</taxon>
        <taxon>Eurotiales</taxon>
        <taxon>Aspergillaceae</taxon>
        <taxon>Penicillium</taxon>
    </lineage>
</organism>
<evidence type="ECO:0000313" key="1">
    <source>
        <dbReference type="EMBL" id="EPS34047.1"/>
    </source>
</evidence>
<proteinExistence type="predicted"/>
<name>S8BG07_PENO1</name>
<protein>
    <submittedName>
        <fullName evidence="1">Uncharacterized protein</fullName>
    </submittedName>
</protein>
<keyword evidence="2" id="KW-1185">Reference proteome</keyword>
<sequence length="206" mass="23733">MTFWLRGVIQRFYYEGLCIYLFRLCRIRSPPTQPKIVEVETPKNFQIKAEHFAPFLLLLPSVFLQMHATLTLLFDLFNKVTYLMELTVQNTSRSQPSRSPRSLDLCPGNCLVQGTEYLELEGDNTGCQVLHAQPQTESTPVKPVECENEKKTNRAKLDTRQGEIHICKGKGMGKDNTAWPSEEEKCDQCGQLPKRCSYARWILCER</sequence>
<dbReference type="EMBL" id="KB644415">
    <property type="protein sequence ID" value="EPS34047.1"/>
    <property type="molecule type" value="Genomic_DNA"/>
</dbReference>